<keyword evidence="3" id="KW-1185">Reference proteome</keyword>
<dbReference type="RefSeq" id="WP_169665025.1">
    <property type="nucleotide sequence ID" value="NZ_CP076132.1"/>
</dbReference>
<dbReference type="Proteomes" id="UP000678679">
    <property type="component" value="Chromosome 1"/>
</dbReference>
<accession>A0AAX1N4I2</accession>
<proteinExistence type="predicted"/>
<name>A0AAX1N4I2_9BACT</name>
<dbReference type="AlphaFoldDB" id="A0AAX1N4I2"/>
<sequence length="876" mass="102425">MHKKILTILLIFLSGQLFAQNARSFWKLSNKGEYEKIYKKLIKENGELDESASLNYVWGLYYIQNKEVYNLDTAYKFLQTADTLWRNANDDLKEEFIKQYVNNDSIKTWITYVEATAYKQANSQNTEEAFVTYVQKYPHSLILPQAIHKRDSLGFENAKRTHTYESYELFLRSYPDAKQAAVALERYEKLVFQHKTKDANEKSLRLFLMEHPNSPYKEEVERDLYWILTKNKSKVAYEYFIRDFPSSKLASSAIFQLFLMSDDKKSVLETYADWGQNDYYSKLLQDKDYTKIPVAIDSNVGFINTYGALKISAKYKEADATYNCHGTNELFLLLSDSTGKRGLIDRFEKVMIPFQYDQVEFISKGIYTVTSNNKVGLYCLGEGEWVPPTYDQIIQLSRRLYGVRIKNRWGIISSDGTLKFPIEAGQLIQLSENRMLVMEKGRWAMYSEDDVFEGKIKSTSEDFVYNSYKIIDDSWFLLKQYQKWSLYTPNGEKYSDAYDEVKDVKKHNFWWVRNDSIYAMLNYQNQIVVDSLNYPYEYEKGFISKDSAEWKSYNWVGDSLFRTTADTMYFNGNTADIVYEVNKETFVRFTTGTVCALDKYNEWNVTYVPQDSVEVPFIVAKSKKNGKYALLNEKGHQVMTPQFSSMRIVENAVVAKYGNLMYLYNLEGKRILSQGFDAIEGDGNELSLRLKKKFGYYNTRNQHQIAPMFDEAIVATTLRKKGVALWLGQKGGKKGLFDINNVKKASFYYDDMQLLQLDSSKVFVLEDEQWKLLDVSKNDIQMTCEKYQIIEKDKDSFWLKYKKGDKYGAYHSLYGDIIYPEFEEIDNIGTLKAPIFKVQQYINQARLHIVMYINTKGEVIFTSMLNEEGYNKIKCQ</sequence>
<feature type="chain" id="PRO_5043589571" evidence="1">
    <location>
        <begin position="20"/>
        <end position="876"/>
    </location>
</feature>
<organism evidence="2 3">
    <name type="scientific">Flammeovirga yaeyamensis</name>
    <dbReference type="NCBI Taxonomy" id="367791"/>
    <lineage>
        <taxon>Bacteria</taxon>
        <taxon>Pseudomonadati</taxon>
        <taxon>Bacteroidota</taxon>
        <taxon>Cytophagia</taxon>
        <taxon>Cytophagales</taxon>
        <taxon>Flammeovirgaceae</taxon>
        <taxon>Flammeovirga</taxon>
    </lineage>
</organism>
<gene>
    <name evidence="2" type="ORF">KMW28_02525</name>
</gene>
<evidence type="ECO:0000256" key="1">
    <source>
        <dbReference type="SAM" id="SignalP"/>
    </source>
</evidence>
<feature type="signal peptide" evidence="1">
    <location>
        <begin position="1"/>
        <end position="19"/>
    </location>
</feature>
<dbReference type="KEGG" id="fya:KMW28_02525"/>
<dbReference type="Pfam" id="PF14903">
    <property type="entry name" value="WG_beta_rep"/>
    <property type="match status" value="1"/>
</dbReference>
<dbReference type="InterPro" id="IPR032774">
    <property type="entry name" value="WG_beta_rep"/>
</dbReference>
<reference evidence="2 3" key="1">
    <citation type="submission" date="2021-05" db="EMBL/GenBank/DDBJ databases">
        <title>Comparative genomic studies on the polysaccharide-degrading batcterial strains of the Flammeovirga genus.</title>
        <authorList>
            <person name="Zewei F."/>
            <person name="Zheng Z."/>
            <person name="Yu L."/>
            <person name="Ruyue G."/>
            <person name="Yanhong M."/>
            <person name="Yuanyuan C."/>
            <person name="Jingyan G."/>
            <person name="Wenjun H."/>
        </authorList>
    </citation>
    <scope>NUCLEOTIDE SEQUENCE [LARGE SCALE GENOMIC DNA]</scope>
    <source>
        <strain evidence="2 3">NBRC:100898</strain>
    </source>
</reference>
<evidence type="ECO:0000313" key="2">
    <source>
        <dbReference type="EMBL" id="QWG02469.1"/>
    </source>
</evidence>
<keyword evidence="1" id="KW-0732">Signal</keyword>
<evidence type="ECO:0000313" key="3">
    <source>
        <dbReference type="Proteomes" id="UP000678679"/>
    </source>
</evidence>
<dbReference type="EMBL" id="CP076132">
    <property type="protein sequence ID" value="QWG02469.1"/>
    <property type="molecule type" value="Genomic_DNA"/>
</dbReference>
<protein>
    <submittedName>
        <fullName evidence="2">WG repeat-containing protein</fullName>
    </submittedName>
</protein>